<sequence>MLTAQHVQECRVFQVNKSGRAKGHNRSLTCGQSRRQENENLQKSAAPTPHALKHLCQSSPSMRLYVQLIERGHQRCKYSTQITTHGFLSVCHLRRTCKDWRGKLFTQRRREGHFDPTGISLPPSCQSTAN</sequence>
<accession>A0ABD0LAU4</accession>
<feature type="region of interest" description="Disordered" evidence="1">
    <location>
        <begin position="111"/>
        <end position="130"/>
    </location>
</feature>
<evidence type="ECO:0000256" key="1">
    <source>
        <dbReference type="SAM" id="MobiDB-lite"/>
    </source>
</evidence>
<gene>
    <name evidence="2" type="ORF">BaRGS_00012142</name>
</gene>
<name>A0ABD0LAU4_9CAEN</name>
<proteinExistence type="predicted"/>
<dbReference type="AlphaFoldDB" id="A0ABD0LAU4"/>
<dbReference type="Proteomes" id="UP001519460">
    <property type="component" value="Unassembled WGS sequence"/>
</dbReference>
<reference evidence="2 3" key="1">
    <citation type="journal article" date="2023" name="Sci. Data">
        <title>Genome assembly of the Korean intertidal mud-creeper Batillaria attramentaria.</title>
        <authorList>
            <person name="Patra A.K."/>
            <person name="Ho P.T."/>
            <person name="Jun S."/>
            <person name="Lee S.J."/>
            <person name="Kim Y."/>
            <person name="Won Y.J."/>
        </authorList>
    </citation>
    <scope>NUCLEOTIDE SEQUENCE [LARGE SCALE GENOMIC DNA]</scope>
    <source>
        <strain evidence="2">Wonlab-2016</strain>
    </source>
</reference>
<keyword evidence="3" id="KW-1185">Reference proteome</keyword>
<comment type="caution">
    <text evidence="2">The sequence shown here is derived from an EMBL/GenBank/DDBJ whole genome shotgun (WGS) entry which is preliminary data.</text>
</comment>
<dbReference type="EMBL" id="JACVVK020000066">
    <property type="protein sequence ID" value="KAK7496490.1"/>
    <property type="molecule type" value="Genomic_DNA"/>
</dbReference>
<evidence type="ECO:0000313" key="3">
    <source>
        <dbReference type="Proteomes" id="UP001519460"/>
    </source>
</evidence>
<evidence type="ECO:0000313" key="2">
    <source>
        <dbReference type="EMBL" id="KAK7496490.1"/>
    </source>
</evidence>
<feature type="region of interest" description="Disordered" evidence="1">
    <location>
        <begin position="21"/>
        <end position="50"/>
    </location>
</feature>
<organism evidence="2 3">
    <name type="scientific">Batillaria attramentaria</name>
    <dbReference type="NCBI Taxonomy" id="370345"/>
    <lineage>
        <taxon>Eukaryota</taxon>
        <taxon>Metazoa</taxon>
        <taxon>Spiralia</taxon>
        <taxon>Lophotrochozoa</taxon>
        <taxon>Mollusca</taxon>
        <taxon>Gastropoda</taxon>
        <taxon>Caenogastropoda</taxon>
        <taxon>Sorbeoconcha</taxon>
        <taxon>Cerithioidea</taxon>
        <taxon>Batillariidae</taxon>
        <taxon>Batillaria</taxon>
    </lineage>
</organism>
<protein>
    <submittedName>
        <fullName evidence="2">Uncharacterized protein</fullName>
    </submittedName>
</protein>